<feature type="domain" description="DUF7779" evidence="2">
    <location>
        <begin position="227"/>
        <end position="333"/>
    </location>
</feature>
<dbReference type="Proteomes" id="UP001215280">
    <property type="component" value="Unassembled WGS sequence"/>
</dbReference>
<dbReference type="PANTHER" id="PTHR35205">
    <property type="entry name" value="NB-ARC AND TPR DOMAIN PROTEIN"/>
    <property type="match status" value="1"/>
</dbReference>
<sequence>MHAYFAHNIGSRHVSVLYGLGGAGKTQTALKFVQESEQSRRFSRVFFIDTSTLGTIDLGLKGLAAATHAGKTAEDALQWLISQRLEWLILFNNADDVNINLQQFIPRCTHGNILITTRNPELCVHTASADAQHRLTDMEETDAVELLLRSSRNESTPENMQVASKIVQTLHNFPLAVVQAGAFIYKHRCLKDYLDLYRTNRIRLLKEQPTQTHDDYAWTVYTTWQISFDHLTEPAARLLQLCSFLHHEGITESMFSRAVLYDGRDLGELAPTVEDLSAAQEFLVHFLTSPRTWDQLSFTEVITEIRGYSLMELEAHKEAYSIHPLVHDWTQSNL</sequence>
<gene>
    <name evidence="3" type="ORF">DFH07DRAFT_748740</name>
</gene>
<keyword evidence="3" id="KW-0378">Hydrolase</keyword>
<dbReference type="InterPro" id="IPR027417">
    <property type="entry name" value="P-loop_NTPase"/>
</dbReference>
<evidence type="ECO:0000259" key="1">
    <source>
        <dbReference type="Pfam" id="PF00931"/>
    </source>
</evidence>
<dbReference type="AlphaFoldDB" id="A0AAD7N523"/>
<dbReference type="GO" id="GO:0043531">
    <property type="term" value="F:ADP binding"/>
    <property type="evidence" value="ECO:0007669"/>
    <property type="project" value="InterPro"/>
</dbReference>
<dbReference type="Gene3D" id="3.40.50.300">
    <property type="entry name" value="P-loop containing nucleotide triphosphate hydrolases"/>
    <property type="match status" value="1"/>
</dbReference>
<comment type="caution">
    <text evidence="3">The sequence shown here is derived from an EMBL/GenBank/DDBJ whole genome shotgun (WGS) entry which is preliminary data.</text>
</comment>
<evidence type="ECO:0000259" key="2">
    <source>
        <dbReference type="Pfam" id="PF25000"/>
    </source>
</evidence>
<organism evidence="3 4">
    <name type="scientific">Mycena maculata</name>
    <dbReference type="NCBI Taxonomy" id="230809"/>
    <lineage>
        <taxon>Eukaryota</taxon>
        <taxon>Fungi</taxon>
        <taxon>Dikarya</taxon>
        <taxon>Basidiomycota</taxon>
        <taxon>Agaricomycotina</taxon>
        <taxon>Agaricomycetes</taxon>
        <taxon>Agaricomycetidae</taxon>
        <taxon>Agaricales</taxon>
        <taxon>Marasmiineae</taxon>
        <taxon>Mycenaceae</taxon>
        <taxon>Mycena</taxon>
    </lineage>
</organism>
<dbReference type="InterPro" id="IPR002182">
    <property type="entry name" value="NB-ARC"/>
</dbReference>
<dbReference type="EMBL" id="JARJLG010000101">
    <property type="protein sequence ID" value="KAJ7745829.1"/>
    <property type="molecule type" value="Genomic_DNA"/>
</dbReference>
<dbReference type="InterPro" id="IPR056681">
    <property type="entry name" value="DUF7779"/>
</dbReference>
<name>A0AAD7N523_9AGAR</name>
<reference evidence="3" key="1">
    <citation type="submission" date="2023-03" db="EMBL/GenBank/DDBJ databases">
        <title>Massive genome expansion in bonnet fungi (Mycena s.s.) driven by repeated elements and novel gene families across ecological guilds.</title>
        <authorList>
            <consortium name="Lawrence Berkeley National Laboratory"/>
            <person name="Harder C.B."/>
            <person name="Miyauchi S."/>
            <person name="Viragh M."/>
            <person name="Kuo A."/>
            <person name="Thoen E."/>
            <person name="Andreopoulos B."/>
            <person name="Lu D."/>
            <person name="Skrede I."/>
            <person name="Drula E."/>
            <person name="Henrissat B."/>
            <person name="Morin E."/>
            <person name="Kohler A."/>
            <person name="Barry K."/>
            <person name="LaButti K."/>
            <person name="Morin E."/>
            <person name="Salamov A."/>
            <person name="Lipzen A."/>
            <person name="Mereny Z."/>
            <person name="Hegedus B."/>
            <person name="Baldrian P."/>
            <person name="Stursova M."/>
            <person name="Weitz H."/>
            <person name="Taylor A."/>
            <person name="Grigoriev I.V."/>
            <person name="Nagy L.G."/>
            <person name="Martin F."/>
            <person name="Kauserud H."/>
        </authorList>
    </citation>
    <scope>NUCLEOTIDE SEQUENCE</scope>
    <source>
        <strain evidence="3">CBHHK188m</strain>
    </source>
</reference>
<dbReference type="GO" id="GO:0016787">
    <property type="term" value="F:hydrolase activity"/>
    <property type="evidence" value="ECO:0007669"/>
    <property type="project" value="UniProtKB-KW"/>
</dbReference>
<dbReference type="Pfam" id="PF00931">
    <property type="entry name" value="NB-ARC"/>
    <property type="match status" value="1"/>
</dbReference>
<dbReference type="SUPFAM" id="SSF52540">
    <property type="entry name" value="P-loop containing nucleoside triphosphate hydrolases"/>
    <property type="match status" value="1"/>
</dbReference>
<evidence type="ECO:0000313" key="3">
    <source>
        <dbReference type="EMBL" id="KAJ7745829.1"/>
    </source>
</evidence>
<evidence type="ECO:0000313" key="4">
    <source>
        <dbReference type="Proteomes" id="UP001215280"/>
    </source>
</evidence>
<accession>A0AAD7N523</accession>
<protein>
    <submittedName>
        <fullName evidence="3">P-loop containing nucleoside triphosphate hydrolase protein</fullName>
    </submittedName>
</protein>
<proteinExistence type="predicted"/>
<dbReference type="PANTHER" id="PTHR35205:SF1">
    <property type="entry name" value="ZU5 DOMAIN-CONTAINING PROTEIN"/>
    <property type="match status" value="1"/>
</dbReference>
<dbReference type="Pfam" id="PF25000">
    <property type="entry name" value="DUF7779"/>
    <property type="match status" value="1"/>
</dbReference>
<feature type="domain" description="NB-ARC" evidence="1">
    <location>
        <begin position="14"/>
        <end position="148"/>
    </location>
</feature>
<keyword evidence="4" id="KW-1185">Reference proteome</keyword>
<feature type="non-terminal residue" evidence="3">
    <location>
        <position position="1"/>
    </location>
</feature>